<evidence type="ECO:0000313" key="7">
    <source>
        <dbReference type="Proteomes" id="UP000046393"/>
    </source>
</evidence>
<sequence length="100" mass="11362">MHINGIKEWAIIEVQGVLEFQPRDMKQLLGNLIWVGNTAYLIITHNILEGKEVQLENPLVVLSRGTDSDMNQTVAAIIRRKIIFKTRPKPLAFHASKFAL</sequence>
<dbReference type="GO" id="GO:0003677">
    <property type="term" value="F:DNA binding"/>
    <property type="evidence" value="ECO:0007669"/>
    <property type="project" value="UniProtKB-KW"/>
</dbReference>
<dbReference type="STRING" id="451379.A0A0N5AIC0"/>
<keyword evidence="4" id="KW-0539">Nucleus</keyword>
<organism evidence="7 8">
    <name type="scientific">Syphacia muris</name>
    <dbReference type="NCBI Taxonomy" id="451379"/>
    <lineage>
        <taxon>Eukaryota</taxon>
        <taxon>Metazoa</taxon>
        <taxon>Ecdysozoa</taxon>
        <taxon>Nematoda</taxon>
        <taxon>Chromadorea</taxon>
        <taxon>Rhabditida</taxon>
        <taxon>Spirurina</taxon>
        <taxon>Oxyuridomorpha</taxon>
        <taxon>Oxyuroidea</taxon>
        <taxon>Oxyuridae</taxon>
        <taxon>Syphacia</taxon>
    </lineage>
</organism>
<proteinExistence type="inferred from homology"/>
<protein>
    <submittedName>
        <fullName evidence="8">Myosin motor domain-containing protein</fullName>
    </submittedName>
</protein>
<dbReference type="AlphaFoldDB" id="A0A0N5AIC0"/>
<evidence type="ECO:0000256" key="6">
    <source>
        <dbReference type="ARBA" id="ARBA00038447"/>
    </source>
</evidence>
<dbReference type="GO" id="GO:0006260">
    <property type="term" value="P:DNA replication"/>
    <property type="evidence" value="ECO:0007669"/>
    <property type="project" value="UniProtKB-KW"/>
</dbReference>
<keyword evidence="2" id="KW-0235">DNA replication</keyword>
<reference evidence="8" key="1">
    <citation type="submission" date="2017-02" db="UniProtKB">
        <authorList>
            <consortium name="WormBaseParasite"/>
        </authorList>
    </citation>
    <scope>IDENTIFICATION</scope>
</reference>
<dbReference type="Proteomes" id="UP000046393">
    <property type="component" value="Unplaced"/>
</dbReference>
<evidence type="ECO:0000256" key="2">
    <source>
        <dbReference type="ARBA" id="ARBA00022705"/>
    </source>
</evidence>
<accession>A0A0N5AIC0</accession>
<dbReference type="WBParaSite" id="SMUV_0000416301-mRNA-1">
    <property type="protein sequence ID" value="SMUV_0000416301-mRNA-1"/>
    <property type="gene ID" value="SMUV_0000416301"/>
</dbReference>
<dbReference type="PANTHER" id="PTHR28605">
    <property type="entry name" value="CTF8, CHROMOSOME TRANSMISSION FIDELITY FACTOR 8 HOMOLOG (S. CEREVISIAE)"/>
    <property type="match status" value="1"/>
</dbReference>
<evidence type="ECO:0000256" key="3">
    <source>
        <dbReference type="ARBA" id="ARBA00023125"/>
    </source>
</evidence>
<evidence type="ECO:0000313" key="8">
    <source>
        <dbReference type="WBParaSite" id="SMUV_0000416301-mRNA-1"/>
    </source>
</evidence>
<dbReference type="GO" id="GO:0031390">
    <property type="term" value="C:Ctf18 RFC-like complex"/>
    <property type="evidence" value="ECO:0007669"/>
    <property type="project" value="InterPro"/>
</dbReference>
<name>A0A0N5AIC0_9BILA</name>
<dbReference type="InterPro" id="IPR018607">
    <property type="entry name" value="Ctf8"/>
</dbReference>
<keyword evidence="7" id="KW-1185">Reference proteome</keyword>
<comment type="similarity">
    <text evidence="6">Belongs to the CTF8 family.</text>
</comment>
<evidence type="ECO:0000256" key="4">
    <source>
        <dbReference type="ARBA" id="ARBA00023242"/>
    </source>
</evidence>
<dbReference type="GO" id="GO:0007064">
    <property type="term" value="P:mitotic sister chromatid cohesion"/>
    <property type="evidence" value="ECO:0007669"/>
    <property type="project" value="InterPro"/>
</dbReference>
<evidence type="ECO:0000256" key="5">
    <source>
        <dbReference type="ARBA" id="ARBA00023306"/>
    </source>
</evidence>
<dbReference type="Pfam" id="PF09696">
    <property type="entry name" value="Ctf8"/>
    <property type="match status" value="1"/>
</dbReference>
<dbReference type="PANTHER" id="PTHR28605:SF1">
    <property type="entry name" value="CHROMOSOME TRANSMISSION FIDELITY FACTOR 8"/>
    <property type="match status" value="1"/>
</dbReference>
<keyword evidence="3" id="KW-0238">DNA-binding</keyword>
<keyword evidence="5" id="KW-0131">Cell cycle</keyword>
<comment type="subcellular location">
    <subcellularLocation>
        <location evidence="1">Nucleus</location>
    </subcellularLocation>
</comment>
<evidence type="ECO:0000256" key="1">
    <source>
        <dbReference type="ARBA" id="ARBA00004123"/>
    </source>
</evidence>